<evidence type="ECO:0000313" key="4">
    <source>
        <dbReference type="Proteomes" id="UP000260828"/>
    </source>
</evidence>
<comment type="caution">
    <text evidence="3">The sequence shown here is derived from an EMBL/GenBank/DDBJ whole genome shotgun (WGS) entry which is preliminary data.</text>
</comment>
<name>A0A3E3IHV0_9FIRM</name>
<evidence type="ECO:0000259" key="2">
    <source>
        <dbReference type="Pfam" id="PF00188"/>
    </source>
</evidence>
<gene>
    <name evidence="3" type="ORF">DXC40_12735</name>
</gene>
<reference evidence="3 4" key="1">
    <citation type="submission" date="2018-08" db="EMBL/GenBank/DDBJ databases">
        <title>A genome reference for cultivated species of the human gut microbiota.</title>
        <authorList>
            <person name="Zou Y."/>
            <person name="Xue W."/>
            <person name="Luo G."/>
        </authorList>
    </citation>
    <scope>NUCLEOTIDE SEQUENCE [LARGE SCALE GENOMIC DNA]</scope>
    <source>
        <strain evidence="3 4">TF05-12AC</strain>
    </source>
</reference>
<accession>A0A3E3IHV0</accession>
<dbReference type="Gene3D" id="3.40.33.10">
    <property type="entry name" value="CAP"/>
    <property type="match status" value="1"/>
</dbReference>
<proteinExistence type="predicted"/>
<dbReference type="Proteomes" id="UP000260828">
    <property type="component" value="Unassembled WGS sequence"/>
</dbReference>
<protein>
    <submittedName>
        <fullName evidence="3">CAP domain-containing protein</fullName>
    </submittedName>
</protein>
<organism evidence="3 4">
    <name type="scientific">Anaerotruncus colihominis</name>
    <dbReference type="NCBI Taxonomy" id="169435"/>
    <lineage>
        <taxon>Bacteria</taxon>
        <taxon>Bacillati</taxon>
        <taxon>Bacillota</taxon>
        <taxon>Clostridia</taxon>
        <taxon>Eubacteriales</taxon>
        <taxon>Oscillospiraceae</taxon>
        <taxon>Anaerotruncus</taxon>
    </lineage>
</organism>
<evidence type="ECO:0000256" key="1">
    <source>
        <dbReference type="SAM" id="SignalP"/>
    </source>
</evidence>
<dbReference type="InterPro" id="IPR014044">
    <property type="entry name" value="CAP_dom"/>
</dbReference>
<feature type="chain" id="PRO_5017534136" evidence="1">
    <location>
        <begin position="17"/>
        <end position="305"/>
    </location>
</feature>
<keyword evidence="1" id="KW-0732">Signal</keyword>
<dbReference type="InterPro" id="IPR035940">
    <property type="entry name" value="CAP_sf"/>
</dbReference>
<sequence>MLISVMLLACAVTAHAALSEPEGYPVTVNDWTTPAVFAAGKDWPITTWYLYAEDDTVLGSIPNRTVMELAKQHPTGSVQWETWLAEAFNEYRQISNFTQNSKAEEKQLVIEAGPPIESNEDFDAEAFGLINKARAENGLHEVNQDEEAMELAKMRVPELEEQYGHIRPDGTRMSQTYRCAEIINRRASTPQLAAESWLDSPAHRSSWMCGTTARASPAGRVQITSPTGGACSSTNKASHVVAGPRKGAFFCYENIQPEGHNNPARPEGRLMDSISCCFRRSRAGHQVPSPVLSGVSGNHVFFCPY</sequence>
<dbReference type="Pfam" id="PF00188">
    <property type="entry name" value="CAP"/>
    <property type="match status" value="1"/>
</dbReference>
<feature type="domain" description="SCP" evidence="2">
    <location>
        <begin position="128"/>
        <end position="206"/>
    </location>
</feature>
<dbReference type="AlphaFoldDB" id="A0A3E3IHV0"/>
<dbReference type="EMBL" id="QVME01000007">
    <property type="protein sequence ID" value="RGE66636.1"/>
    <property type="molecule type" value="Genomic_DNA"/>
</dbReference>
<feature type="signal peptide" evidence="1">
    <location>
        <begin position="1"/>
        <end position="16"/>
    </location>
</feature>
<evidence type="ECO:0000313" key="3">
    <source>
        <dbReference type="EMBL" id="RGE66636.1"/>
    </source>
</evidence>